<dbReference type="Pfam" id="PF13589">
    <property type="entry name" value="HATPase_c_3"/>
    <property type="match status" value="1"/>
</dbReference>
<keyword evidence="2" id="KW-0227">DNA damage</keyword>
<dbReference type="PANTHER" id="PTHR10073">
    <property type="entry name" value="DNA MISMATCH REPAIR PROTEIN MLH, PMS, MUTL"/>
    <property type="match status" value="1"/>
</dbReference>
<proteinExistence type="inferred from homology"/>
<dbReference type="SUPFAM" id="SSF54211">
    <property type="entry name" value="Ribosomal protein S5 domain 2-like"/>
    <property type="match status" value="1"/>
</dbReference>
<dbReference type="PANTHER" id="PTHR10073:SF12">
    <property type="entry name" value="DNA MISMATCH REPAIR PROTEIN MLH1"/>
    <property type="match status" value="1"/>
</dbReference>
<dbReference type="SUPFAM" id="SSF118116">
    <property type="entry name" value="DNA mismatch repair protein MutL"/>
    <property type="match status" value="1"/>
</dbReference>
<dbReference type="SMART" id="SM00853">
    <property type="entry name" value="MutL_C"/>
    <property type="match status" value="1"/>
</dbReference>
<dbReference type="InterPro" id="IPR014721">
    <property type="entry name" value="Ribsml_uS5_D2-typ_fold_subgr"/>
</dbReference>
<dbReference type="InterPro" id="IPR020667">
    <property type="entry name" value="DNA_mismatch_repair_MutL"/>
</dbReference>
<dbReference type="InterPro" id="IPR036890">
    <property type="entry name" value="HATPase_C_sf"/>
</dbReference>
<accession>B3SZY4</accession>
<sequence length="585" mass="65866">MIKQLSEDLRNKISAGEVVERPASVVKELVENGIDAGATEITVVVEKGGQQLIQVTDNGSGISAKELPIAFESYSTSKIGSVDDLFNIDTLGFRGEALASIASVSEVNVLSANESGDGSEMSILNGHLGAVQPAPAVQGTSITIRNLFYNTPARKKFLKSPRMEFRKVVEMVRRFALSYPDRNFKLISDNRDILNLQSEKLESRIVHVMDPAYRDQLLPVDFTKGDYTISGYLGNLNLIRTRPGEQYIFLNERFIQNRLMNSGVYQAYKSIINRGEYPFFALNISVPHDEVDVNVHPMKTEVRFKDEWRIYHVLKSAIEEALSPILHTIPDFEKPGFSSDFEFPTTFTPKEGQANPDQEGLHLTHGDTGNNFQPALDRAKSYASQLATRPEPDTGRVDLEKIWQVHSKYIVSPITSGLVIIDQHVAHERILYEEVMAAFDANPMAAQTLLFPEVMEFSPDEFSTLLDVLPYLEKMGFRMKEFGKNTVMIEAIPSEMAWGNEKTIIREMLDNYLDTQKKHASFQEALAASFACKAAVKAGDVLNGEEMRELVNRLFGTKHPYYCPHGRPIIIQLSMDELDRRFERI</sequence>
<dbReference type="InterPro" id="IPR013507">
    <property type="entry name" value="DNA_mismatch_S5_2-like"/>
</dbReference>
<dbReference type="InterPro" id="IPR037198">
    <property type="entry name" value="MutL_C_sf"/>
</dbReference>
<dbReference type="InterPro" id="IPR042121">
    <property type="entry name" value="MutL_C_regsub"/>
</dbReference>
<comment type="similarity">
    <text evidence="1">Belongs to the DNA mismatch repair MutL/HexB family.</text>
</comment>
<dbReference type="AlphaFoldDB" id="B3SZY4"/>
<evidence type="ECO:0000313" key="6">
    <source>
        <dbReference type="EMBL" id="ABZ05893.1"/>
    </source>
</evidence>
<dbReference type="Gene3D" id="3.30.230.10">
    <property type="match status" value="1"/>
</dbReference>
<evidence type="ECO:0000256" key="3">
    <source>
        <dbReference type="ARBA" id="ARBA00023204"/>
    </source>
</evidence>
<dbReference type="Gene3D" id="3.30.565.10">
    <property type="entry name" value="Histidine kinase-like ATPase, C-terminal domain"/>
    <property type="match status" value="1"/>
</dbReference>
<evidence type="ECO:0000259" key="5">
    <source>
        <dbReference type="SMART" id="SM01340"/>
    </source>
</evidence>
<dbReference type="Pfam" id="PF01119">
    <property type="entry name" value="DNA_mis_repair"/>
    <property type="match status" value="1"/>
</dbReference>
<dbReference type="InterPro" id="IPR002099">
    <property type="entry name" value="MutL/Mlh/PMS"/>
</dbReference>
<dbReference type="GO" id="GO:0006298">
    <property type="term" value="P:mismatch repair"/>
    <property type="evidence" value="ECO:0007669"/>
    <property type="project" value="InterPro"/>
</dbReference>
<organism evidence="6">
    <name type="scientific">uncultured marine microorganism HF4000_001A02</name>
    <dbReference type="NCBI Taxonomy" id="455501"/>
    <lineage>
        <taxon>unclassified sequences</taxon>
        <taxon>environmental samples</taxon>
    </lineage>
</organism>
<protein>
    <submittedName>
        <fullName evidence="6">Putative DNA mismatch repair protein, C-terminal domain protein</fullName>
    </submittedName>
</protein>
<feature type="domain" description="MutL C-terminal dimerisation" evidence="4">
    <location>
        <begin position="401"/>
        <end position="542"/>
    </location>
</feature>
<dbReference type="SMART" id="SM01340">
    <property type="entry name" value="DNA_mis_repair"/>
    <property type="match status" value="1"/>
</dbReference>
<dbReference type="GO" id="GO:0016887">
    <property type="term" value="F:ATP hydrolysis activity"/>
    <property type="evidence" value="ECO:0007669"/>
    <property type="project" value="InterPro"/>
</dbReference>
<dbReference type="InterPro" id="IPR042120">
    <property type="entry name" value="MutL_C_dimsub"/>
</dbReference>
<gene>
    <name evidence="6" type="ORF">ALOHA_HF4000001A02ctg1g18</name>
</gene>
<dbReference type="SUPFAM" id="SSF55874">
    <property type="entry name" value="ATPase domain of HSP90 chaperone/DNA topoisomerase II/histidine kinase"/>
    <property type="match status" value="1"/>
</dbReference>
<dbReference type="GO" id="GO:0140664">
    <property type="term" value="F:ATP-dependent DNA damage sensor activity"/>
    <property type="evidence" value="ECO:0007669"/>
    <property type="project" value="InterPro"/>
</dbReference>
<evidence type="ECO:0000256" key="1">
    <source>
        <dbReference type="ARBA" id="ARBA00006082"/>
    </source>
</evidence>
<dbReference type="FunFam" id="3.30.565.10:FF:000003">
    <property type="entry name" value="DNA mismatch repair endonuclease MutL"/>
    <property type="match status" value="1"/>
</dbReference>
<dbReference type="GO" id="GO:0030983">
    <property type="term" value="F:mismatched DNA binding"/>
    <property type="evidence" value="ECO:0007669"/>
    <property type="project" value="InterPro"/>
</dbReference>
<evidence type="ECO:0000256" key="2">
    <source>
        <dbReference type="ARBA" id="ARBA00022763"/>
    </source>
</evidence>
<name>B3SZY4_9ZZZZ</name>
<dbReference type="InterPro" id="IPR038973">
    <property type="entry name" value="MutL/Mlh/Pms-like"/>
</dbReference>
<dbReference type="GO" id="GO:0005524">
    <property type="term" value="F:ATP binding"/>
    <property type="evidence" value="ECO:0007669"/>
    <property type="project" value="InterPro"/>
</dbReference>
<dbReference type="PROSITE" id="PS00058">
    <property type="entry name" value="DNA_MISMATCH_REPAIR_1"/>
    <property type="match status" value="1"/>
</dbReference>
<dbReference type="Pfam" id="PF08676">
    <property type="entry name" value="MutL_C"/>
    <property type="match status" value="1"/>
</dbReference>
<feature type="domain" description="DNA mismatch repair protein S5" evidence="5">
    <location>
        <begin position="205"/>
        <end position="323"/>
    </location>
</feature>
<dbReference type="CDD" id="cd00782">
    <property type="entry name" value="MutL_Trans"/>
    <property type="match status" value="1"/>
</dbReference>
<dbReference type="Gene3D" id="3.30.1540.20">
    <property type="entry name" value="MutL, C-terminal domain, dimerisation subdomain"/>
    <property type="match status" value="1"/>
</dbReference>
<dbReference type="CDD" id="cd16926">
    <property type="entry name" value="HATPase_MutL-MLH-PMS-like"/>
    <property type="match status" value="1"/>
</dbReference>
<dbReference type="Gene3D" id="3.30.1370.100">
    <property type="entry name" value="MutL, C-terminal domain, regulatory subdomain"/>
    <property type="match status" value="1"/>
</dbReference>
<dbReference type="InterPro" id="IPR014762">
    <property type="entry name" value="DNA_mismatch_repair_CS"/>
</dbReference>
<dbReference type="EMBL" id="EU016560">
    <property type="protein sequence ID" value="ABZ05893.1"/>
    <property type="molecule type" value="Genomic_DNA"/>
</dbReference>
<evidence type="ECO:0000259" key="4">
    <source>
        <dbReference type="SMART" id="SM00853"/>
    </source>
</evidence>
<dbReference type="HAMAP" id="MF_00149">
    <property type="entry name" value="DNA_mis_repair"/>
    <property type="match status" value="1"/>
</dbReference>
<keyword evidence="3" id="KW-0234">DNA repair</keyword>
<dbReference type="InterPro" id="IPR014790">
    <property type="entry name" value="MutL_C"/>
</dbReference>
<reference evidence="6" key="1">
    <citation type="journal article" date="2008" name="ISME J.">
        <title>Genomic patterns of recombination, clonal divergence and environment in marine microbial populations.</title>
        <authorList>
            <person name="Konstantinidis K.T."/>
            <person name="Delong E.F."/>
        </authorList>
    </citation>
    <scope>NUCLEOTIDE SEQUENCE</scope>
</reference>
<dbReference type="NCBIfam" id="TIGR00585">
    <property type="entry name" value="mutl"/>
    <property type="match status" value="1"/>
</dbReference>
<dbReference type="InterPro" id="IPR020568">
    <property type="entry name" value="Ribosomal_Su5_D2-typ_SF"/>
</dbReference>